<dbReference type="InParanoid" id="A7RHD8"/>
<feature type="non-terminal residue" evidence="2">
    <location>
        <position position="76"/>
    </location>
</feature>
<dbReference type="AlphaFoldDB" id="A7RHD8"/>
<accession>A7RHD8</accession>
<feature type="region of interest" description="Disordered" evidence="1">
    <location>
        <begin position="23"/>
        <end position="60"/>
    </location>
</feature>
<dbReference type="HOGENOM" id="CLU_2661631_0_0_1"/>
<proteinExistence type="predicted"/>
<feature type="non-terminal residue" evidence="2">
    <location>
        <position position="1"/>
    </location>
</feature>
<name>A7RHD8_NEMVE</name>
<evidence type="ECO:0000313" key="3">
    <source>
        <dbReference type="Proteomes" id="UP000001593"/>
    </source>
</evidence>
<evidence type="ECO:0000313" key="2">
    <source>
        <dbReference type="EMBL" id="EDO49329.1"/>
    </source>
</evidence>
<organism evidence="2 3">
    <name type="scientific">Nematostella vectensis</name>
    <name type="common">Starlet sea anemone</name>
    <dbReference type="NCBI Taxonomy" id="45351"/>
    <lineage>
        <taxon>Eukaryota</taxon>
        <taxon>Metazoa</taxon>
        <taxon>Cnidaria</taxon>
        <taxon>Anthozoa</taxon>
        <taxon>Hexacorallia</taxon>
        <taxon>Actiniaria</taxon>
        <taxon>Edwardsiidae</taxon>
        <taxon>Nematostella</taxon>
    </lineage>
</organism>
<dbReference type="EMBL" id="DS469510">
    <property type="protein sequence ID" value="EDO49329.1"/>
    <property type="molecule type" value="Genomic_DNA"/>
</dbReference>
<dbReference type="Proteomes" id="UP000001593">
    <property type="component" value="Unassembled WGS sequence"/>
</dbReference>
<protein>
    <submittedName>
        <fullName evidence="2">Uncharacterized protein</fullName>
    </submittedName>
</protein>
<gene>
    <name evidence="2" type="ORF">NEMVEDRAFT_v1g64089</name>
</gene>
<evidence type="ECO:0000256" key="1">
    <source>
        <dbReference type="SAM" id="MobiDB-lite"/>
    </source>
</evidence>
<keyword evidence="3" id="KW-1185">Reference proteome</keyword>
<sequence length="76" mass="8333">LSPSLFPGPPMMITMTAHPLPLPYPRPTHDDNNDCAPYPLPYPRPTHDDNTDCVPTPSLIPGPPMMITMTAYLPPP</sequence>
<reference evidence="2 3" key="1">
    <citation type="journal article" date="2007" name="Science">
        <title>Sea anemone genome reveals ancestral eumetazoan gene repertoire and genomic organization.</title>
        <authorList>
            <person name="Putnam N.H."/>
            <person name="Srivastava M."/>
            <person name="Hellsten U."/>
            <person name="Dirks B."/>
            <person name="Chapman J."/>
            <person name="Salamov A."/>
            <person name="Terry A."/>
            <person name="Shapiro H."/>
            <person name="Lindquist E."/>
            <person name="Kapitonov V.V."/>
            <person name="Jurka J."/>
            <person name="Genikhovich G."/>
            <person name="Grigoriev I.V."/>
            <person name="Lucas S.M."/>
            <person name="Steele R.E."/>
            <person name="Finnerty J.R."/>
            <person name="Technau U."/>
            <person name="Martindale M.Q."/>
            <person name="Rokhsar D.S."/>
        </authorList>
    </citation>
    <scope>NUCLEOTIDE SEQUENCE [LARGE SCALE GENOMIC DNA]</scope>
    <source>
        <strain evidence="3">CH2 X CH6</strain>
    </source>
</reference>